<gene>
    <name evidence="2" type="ORF">CBOVIS_LOCUS7395</name>
</gene>
<evidence type="ECO:0000313" key="3">
    <source>
        <dbReference type="Proteomes" id="UP000494206"/>
    </source>
</evidence>
<feature type="region of interest" description="Disordered" evidence="1">
    <location>
        <begin position="243"/>
        <end position="267"/>
    </location>
</feature>
<reference evidence="2 3" key="1">
    <citation type="submission" date="2020-04" db="EMBL/GenBank/DDBJ databases">
        <authorList>
            <person name="Laetsch R D."/>
            <person name="Stevens L."/>
            <person name="Kumar S."/>
            <person name="Blaxter L. M."/>
        </authorList>
    </citation>
    <scope>NUCLEOTIDE SEQUENCE [LARGE SCALE GENOMIC DNA]</scope>
</reference>
<proteinExistence type="predicted"/>
<dbReference type="AlphaFoldDB" id="A0A8S1EZE0"/>
<protein>
    <recommendedName>
        <fullName evidence="4">Major sperm protein</fullName>
    </recommendedName>
</protein>
<dbReference type="Proteomes" id="UP000494206">
    <property type="component" value="Unassembled WGS sequence"/>
</dbReference>
<feature type="compositionally biased region" description="Basic and acidic residues" evidence="1">
    <location>
        <begin position="10"/>
        <end position="19"/>
    </location>
</feature>
<evidence type="ECO:0000313" key="2">
    <source>
        <dbReference type="EMBL" id="CAB3405166.1"/>
    </source>
</evidence>
<keyword evidence="3" id="KW-1185">Reference proteome</keyword>
<accession>A0A8S1EZE0</accession>
<comment type="caution">
    <text evidence="2">The sequence shown here is derived from an EMBL/GenBank/DDBJ whole genome shotgun (WGS) entry which is preliminary data.</text>
</comment>
<sequence>MSCLRGSTSIDEKPKRTNDVESAGRAGATMCRAHAPPTFEWRRLRHSKPNPTEVFINSERDIVQRSLVFRNTSGKDFVLKLIASNRSAILFPTTLFRFPPHSYRTIQFRVDTRHVSTFDIPQIRGFVLPVYSKQLRQWIDRKDSAECPTQEAFCLSIKLNKGFSAPLTVVNLPGNATCIDAVDHPVDVEELDTITAVNIESDVVTAEPIGNMMAIVEAQRKKTADNSCWLSGIICGGPTPNAEPNCDKSKSTSRGSCKSQSRRNRPNTCLDAAPCAGSS</sequence>
<dbReference type="EMBL" id="CADEPM010000004">
    <property type="protein sequence ID" value="CAB3405166.1"/>
    <property type="molecule type" value="Genomic_DNA"/>
</dbReference>
<evidence type="ECO:0000256" key="1">
    <source>
        <dbReference type="SAM" id="MobiDB-lite"/>
    </source>
</evidence>
<feature type="region of interest" description="Disordered" evidence="1">
    <location>
        <begin position="1"/>
        <end position="28"/>
    </location>
</feature>
<name>A0A8S1EZE0_9PELO</name>
<organism evidence="2 3">
    <name type="scientific">Caenorhabditis bovis</name>
    <dbReference type="NCBI Taxonomy" id="2654633"/>
    <lineage>
        <taxon>Eukaryota</taxon>
        <taxon>Metazoa</taxon>
        <taxon>Ecdysozoa</taxon>
        <taxon>Nematoda</taxon>
        <taxon>Chromadorea</taxon>
        <taxon>Rhabditida</taxon>
        <taxon>Rhabditina</taxon>
        <taxon>Rhabditomorpha</taxon>
        <taxon>Rhabditoidea</taxon>
        <taxon>Rhabditidae</taxon>
        <taxon>Peloderinae</taxon>
        <taxon>Caenorhabditis</taxon>
    </lineage>
</organism>
<dbReference type="OrthoDB" id="5857959at2759"/>
<evidence type="ECO:0008006" key="4">
    <source>
        <dbReference type="Google" id="ProtNLM"/>
    </source>
</evidence>